<dbReference type="EMBL" id="JACXVP010000009">
    <property type="protein sequence ID" value="KAG5588146.1"/>
    <property type="molecule type" value="Genomic_DNA"/>
</dbReference>
<evidence type="ECO:0000313" key="3">
    <source>
        <dbReference type="Proteomes" id="UP000824120"/>
    </source>
</evidence>
<name>A0A9J5XK90_SOLCO</name>
<reference evidence="2 3" key="1">
    <citation type="submission" date="2020-09" db="EMBL/GenBank/DDBJ databases">
        <title>De no assembly of potato wild relative species, Solanum commersonii.</title>
        <authorList>
            <person name="Cho K."/>
        </authorList>
    </citation>
    <scope>NUCLEOTIDE SEQUENCE [LARGE SCALE GENOMIC DNA]</scope>
    <source>
        <strain evidence="2">LZ3.2</strain>
        <tissue evidence="2">Leaf</tissue>
    </source>
</reference>
<gene>
    <name evidence="2" type="ORF">H5410_048580</name>
</gene>
<dbReference type="Proteomes" id="UP000824120">
    <property type="component" value="Chromosome 9"/>
</dbReference>
<sequence>MEPTYIERLLKTPMEKLKYHELQQLVEVLEVAIEKTNEALALLQKEFAVIFPSEILGSDVAPSEDDESLIVETKMVPTNIERLLKTPMEELKYHELQQRVEILEVAIEKIHEAFALLQEEFAAIFPSEILGSDVAPSEDDEKNSSSNFEF</sequence>
<proteinExistence type="predicted"/>
<keyword evidence="3" id="KW-1185">Reference proteome</keyword>
<organism evidence="2 3">
    <name type="scientific">Solanum commersonii</name>
    <name type="common">Commerson's wild potato</name>
    <name type="synonym">Commerson's nightshade</name>
    <dbReference type="NCBI Taxonomy" id="4109"/>
    <lineage>
        <taxon>Eukaryota</taxon>
        <taxon>Viridiplantae</taxon>
        <taxon>Streptophyta</taxon>
        <taxon>Embryophyta</taxon>
        <taxon>Tracheophyta</taxon>
        <taxon>Spermatophyta</taxon>
        <taxon>Magnoliopsida</taxon>
        <taxon>eudicotyledons</taxon>
        <taxon>Gunneridae</taxon>
        <taxon>Pentapetalae</taxon>
        <taxon>asterids</taxon>
        <taxon>lamiids</taxon>
        <taxon>Solanales</taxon>
        <taxon>Solanaceae</taxon>
        <taxon>Solanoideae</taxon>
        <taxon>Solaneae</taxon>
        <taxon>Solanum</taxon>
    </lineage>
</organism>
<protein>
    <submittedName>
        <fullName evidence="2">Uncharacterized protein</fullName>
    </submittedName>
</protein>
<dbReference type="AlphaFoldDB" id="A0A9J5XK90"/>
<feature type="coiled-coil region" evidence="1">
    <location>
        <begin position="93"/>
        <end position="120"/>
    </location>
</feature>
<keyword evidence="1" id="KW-0175">Coiled coil</keyword>
<accession>A0A9J5XK90</accession>
<evidence type="ECO:0000313" key="2">
    <source>
        <dbReference type="EMBL" id="KAG5588146.1"/>
    </source>
</evidence>
<feature type="coiled-coil region" evidence="1">
    <location>
        <begin position="19"/>
        <end position="46"/>
    </location>
</feature>
<comment type="caution">
    <text evidence="2">The sequence shown here is derived from an EMBL/GenBank/DDBJ whole genome shotgun (WGS) entry which is preliminary data.</text>
</comment>
<evidence type="ECO:0000256" key="1">
    <source>
        <dbReference type="SAM" id="Coils"/>
    </source>
</evidence>